<keyword evidence="2 4" id="KW-0479">Metal-binding</keyword>
<evidence type="ECO:0000313" key="7">
    <source>
        <dbReference type="Proteomes" id="UP001623592"/>
    </source>
</evidence>
<keyword evidence="7" id="KW-1185">Reference proteome</keyword>
<dbReference type="Gene3D" id="3.60.21.10">
    <property type="match status" value="1"/>
</dbReference>
<evidence type="ECO:0000256" key="4">
    <source>
        <dbReference type="RuleBase" id="RU362039"/>
    </source>
</evidence>
<comment type="similarity">
    <text evidence="1 4">Belongs to the metallophosphoesterase superfamily. YfcE family.</text>
</comment>
<evidence type="ECO:0000256" key="2">
    <source>
        <dbReference type="ARBA" id="ARBA00022723"/>
    </source>
</evidence>
<dbReference type="EC" id="3.1.4.-" evidence="4"/>
<dbReference type="Proteomes" id="UP001623592">
    <property type="component" value="Unassembled WGS sequence"/>
</dbReference>
<gene>
    <name evidence="6" type="ORF">ACJDT4_19270</name>
</gene>
<dbReference type="InterPro" id="IPR029052">
    <property type="entry name" value="Metallo-depent_PP-like"/>
</dbReference>
<dbReference type="PANTHER" id="PTHR42850">
    <property type="entry name" value="METALLOPHOSPHOESTERASE"/>
    <property type="match status" value="1"/>
</dbReference>
<sequence>MRLAILSDIHGNYEALQEIVCDFKKSNIDSVIFLGDLVMKGPEPKEVFETLKKLNPICWIKGNTELWLSDKRTQNESINSTLKEIELYRNFAIERLSIDSINFMLGCPEKKSLTIENKTFLCVHGSPRSITEALYPNNNFKDTIESVKEDVILCGHSHIPFKQKIGNKILFNPGSVGCSYDGEADTSYGIIDITQASIDFSIKRLNYPITKLIANAKKENFPNLEAYANLIKEAKNYRKELKL</sequence>
<comment type="caution">
    <text evidence="6">The sequence shown here is derived from an EMBL/GenBank/DDBJ whole genome shotgun (WGS) entry which is preliminary data.</text>
</comment>
<dbReference type="InterPro" id="IPR000979">
    <property type="entry name" value="Phosphodiesterase_MJ0936/Vps29"/>
</dbReference>
<dbReference type="InterPro" id="IPR050126">
    <property type="entry name" value="Ap4A_hydrolase"/>
</dbReference>
<dbReference type="InterPro" id="IPR020935">
    <property type="entry name" value="PdiEstase_YfcE_CS"/>
</dbReference>
<name>A0ABW8TJP6_9CLOT</name>
<dbReference type="PANTHER" id="PTHR42850:SF2">
    <property type="entry name" value="BLL5683 PROTEIN"/>
    <property type="match status" value="1"/>
</dbReference>
<dbReference type="InterPro" id="IPR024654">
    <property type="entry name" value="Calcineurin-like_PHP_lpxH"/>
</dbReference>
<evidence type="ECO:0000256" key="3">
    <source>
        <dbReference type="ARBA" id="ARBA00022801"/>
    </source>
</evidence>
<dbReference type="Pfam" id="PF12850">
    <property type="entry name" value="Metallophos_2"/>
    <property type="match status" value="1"/>
</dbReference>
<protein>
    <recommendedName>
        <fullName evidence="4">Phosphoesterase</fullName>
        <ecNumber evidence="4">3.1.4.-</ecNumber>
    </recommendedName>
</protein>
<comment type="cofactor">
    <cofactor evidence="4">
        <name>a divalent metal cation</name>
        <dbReference type="ChEBI" id="CHEBI:60240"/>
    </cofactor>
</comment>
<accession>A0ABW8TJP6</accession>
<dbReference type="InterPro" id="IPR011152">
    <property type="entry name" value="Pesterase_MJ0912"/>
</dbReference>
<dbReference type="RefSeq" id="WP_406789211.1">
    <property type="nucleotide sequence ID" value="NZ_JBJIAA010000018.1"/>
</dbReference>
<evidence type="ECO:0000313" key="6">
    <source>
        <dbReference type="EMBL" id="MFL0252557.1"/>
    </source>
</evidence>
<keyword evidence="3" id="KW-0378">Hydrolase</keyword>
<dbReference type="PROSITE" id="PS01269">
    <property type="entry name" value="UPF0025"/>
    <property type="match status" value="1"/>
</dbReference>
<evidence type="ECO:0000259" key="5">
    <source>
        <dbReference type="Pfam" id="PF12850"/>
    </source>
</evidence>
<dbReference type="EMBL" id="JBJIAA010000018">
    <property type="protein sequence ID" value="MFL0252557.1"/>
    <property type="molecule type" value="Genomic_DNA"/>
</dbReference>
<organism evidence="6 7">
    <name type="scientific">Clostridium neuense</name>
    <dbReference type="NCBI Taxonomy" id="1728934"/>
    <lineage>
        <taxon>Bacteria</taxon>
        <taxon>Bacillati</taxon>
        <taxon>Bacillota</taxon>
        <taxon>Clostridia</taxon>
        <taxon>Eubacteriales</taxon>
        <taxon>Clostridiaceae</taxon>
        <taxon>Clostridium</taxon>
    </lineage>
</organism>
<evidence type="ECO:0000256" key="1">
    <source>
        <dbReference type="ARBA" id="ARBA00008950"/>
    </source>
</evidence>
<dbReference type="SUPFAM" id="SSF56300">
    <property type="entry name" value="Metallo-dependent phosphatases"/>
    <property type="match status" value="1"/>
</dbReference>
<feature type="domain" description="Calcineurin-like phosphoesterase" evidence="5">
    <location>
        <begin position="1"/>
        <end position="194"/>
    </location>
</feature>
<proteinExistence type="inferred from homology"/>
<dbReference type="NCBIfam" id="TIGR00040">
    <property type="entry name" value="yfcE"/>
    <property type="match status" value="1"/>
</dbReference>
<dbReference type="PIRSF" id="PIRSF000883">
    <property type="entry name" value="Pesterase_MJ0912"/>
    <property type="match status" value="1"/>
</dbReference>
<reference evidence="6 7" key="1">
    <citation type="submission" date="2024-11" db="EMBL/GenBank/DDBJ databases">
        <authorList>
            <person name="Heng Y.C."/>
            <person name="Lim A.C.H."/>
            <person name="Lee J.K.Y."/>
            <person name="Kittelmann S."/>
        </authorList>
    </citation>
    <scope>NUCLEOTIDE SEQUENCE [LARGE SCALE GENOMIC DNA]</scope>
    <source>
        <strain evidence="6 7">WILCCON 0114</strain>
    </source>
</reference>